<evidence type="ECO:0000313" key="2">
    <source>
        <dbReference type="Proteomes" id="UP000322840"/>
    </source>
</evidence>
<dbReference type="EMBL" id="MN062188">
    <property type="protein sequence ID" value="QEG09377.1"/>
    <property type="molecule type" value="Genomic_DNA"/>
</dbReference>
<reference evidence="2" key="1">
    <citation type="submission" date="2019-06" db="EMBL/GenBank/DDBJ databases">
        <title>The Complete Genome of Proteus mirabilis Siphophage Saba.</title>
        <authorList>
            <person name="Nyugen J."/>
            <person name="Harb L."/>
            <person name="Moreland R."/>
            <person name="Liu M."/>
            <person name="Ramsey J."/>
        </authorList>
    </citation>
    <scope>NUCLEOTIDE SEQUENCE [LARGE SCALE GENOMIC DNA]</scope>
</reference>
<name>A0A5B9N5A2_9CAUD</name>
<evidence type="ECO:0000313" key="1">
    <source>
        <dbReference type="EMBL" id="QEG09377.1"/>
    </source>
</evidence>
<sequence>MVSLGGFMRKVCYFKEYTALMSGTVVRKGDKLNIIYVSATWENGVRDPSSVVLIVRVTRPDSPVFYVRSSLEDFARRCAAGGSIASVDNGAGPCLNYVVSSGVISGGEPLKLKDGDDLLTGLSLTVDEWETCDDSVSVIFAADKDMGREPGRGTSYRQLKILRNKAINDF</sequence>
<gene>
    <name evidence="1" type="ORF">CPT_Saba_004</name>
</gene>
<keyword evidence="2" id="KW-1185">Reference proteome</keyword>
<accession>A0A5B9N5A2</accession>
<protein>
    <submittedName>
        <fullName evidence="1">Uncharacterized protein</fullName>
    </submittedName>
</protein>
<dbReference type="Proteomes" id="UP000322840">
    <property type="component" value="Segment"/>
</dbReference>
<organism evidence="1 2">
    <name type="scientific">Proteus phage Saba</name>
    <dbReference type="NCBI Taxonomy" id="2596672"/>
    <lineage>
        <taxon>Viruses</taxon>
        <taxon>Duplodnaviria</taxon>
        <taxon>Heunggongvirae</taxon>
        <taxon>Uroviricota</taxon>
        <taxon>Caudoviricetes</taxon>
        <taxon>Casjensviridae</taxon>
        <taxon>Cenphatecvirus</taxon>
        <taxon>Cenphatecvirus saba</taxon>
    </lineage>
</organism>
<proteinExistence type="predicted"/>